<organism evidence="2 3">
    <name type="scientific">Mortierella alpina</name>
    <name type="common">Oleaginous fungus</name>
    <name type="synonym">Mortierella renispora</name>
    <dbReference type="NCBI Taxonomy" id="64518"/>
    <lineage>
        <taxon>Eukaryota</taxon>
        <taxon>Fungi</taxon>
        <taxon>Fungi incertae sedis</taxon>
        <taxon>Mucoromycota</taxon>
        <taxon>Mortierellomycotina</taxon>
        <taxon>Mortierellomycetes</taxon>
        <taxon>Mortierellales</taxon>
        <taxon>Mortierellaceae</taxon>
        <taxon>Mortierella</taxon>
    </lineage>
</organism>
<dbReference type="Proteomes" id="UP000738359">
    <property type="component" value="Unassembled WGS sequence"/>
</dbReference>
<feature type="compositionally biased region" description="Low complexity" evidence="1">
    <location>
        <begin position="444"/>
        <end position="465"/>
    </location>
</feature>
<feature type="non-terminal residue" evidence="2">
    <location>
        <position position="522"/>
    </location>
</feature>
<feature type="compositionally biased region" description="Polar residues" evidence="1">
    <location>
        <begin position="382"/>
        <end position="395"/>
    </location>
</feature>
<dbReference type="AlphaFoldDB" id="A0A9P6J0S0"/>
<feature type="region of interest" description="Disordered" evidence="1">
    <location>
        <begin position="1"/>
        <end position="35"/>
    </location>
</feature>
<accession>A0A9P6J0S0</accession>
<feature type="region of interest" description="Disordered" evidence="1">
    <location>
        <begin position="418"/>
        <end position="466"/>
    </location>
</feature>
<dbReference type="EMBL" id="JAAAHY010000851">
    <property type="protein sequence ID" value="KAF9956321.1"/>
    <property type="molecule type" value="Genomic_DNA"/>
</dbReference>
<dbReference type="OrthoDB" id="2431684at2759"/>
<proteinExistence type="predicted"/>
<name>A0A9P6J0S0_MORAP</name>
<feature type="compositionally biased region" description="Basic and acidic residues" evidence="1">
    <location>
        <begin position="484"/>
        <end position="494"/>
    </location>
</feature>
<feature type="compositionally biased region" description="Acidic residues" evidence="1">
    <location>
        <begin position="366"/>
        <end position="377"/>
    </location>
</feature>
<feature type="compositionally biased region" description="Low complexity" evidence="1">
    <location>
        <begin position="296"/>
        <end position="307"/>
    </location>
</feature>
<feature type="compositionally biased region" description="Polar residues" evidence="1">
    <location>
        <begin position="15"/>
        <end position="26"/>
    </location>
</feature>
<reference evidence="2" key="1">
    <citation type="journal article" date="2020" name="Fungal Divers.">
        <title>Resolving the Mortierellaceae phylogeny through synthesis of multi-gene phylogenetics and phylogenomics.</title>
        <authorList>
            <person name="Vandepol N."/>
            <person name="Liber J."/>
            <person name="Desiro A."/>
            <person name="Na H."/>
            <person name="Kennedy M."/>
            <person name="Barry K."/>
            <person name="Grigoriev I.V."/>
            <person name="Miller A.N."/>
            <person name="O'Donnell K."/>
            <person name="Stajich J.E."/>
            <person name="Bonito G."/>
        </authorList>
    </citation>
    <scope>NUCLEOTIDE SEQUENCE</scope>
    <source>
        <strain evidence="2">CK1249</strain>
    </source>
</reference>
<feature type="region of interest" description="Disordered" evidence="1">
    <location>
        <begin position="94"/>
        <end position="134"/>
    </location>
</feature>
<feature type="region of interest" description="Disordered" evidence="1">
    <location>
        <begin position="203"/>
        <end position="223"/>
    </location>
</feature>
<feature type="compositionally biased region" description="Basic and acidic residues" evidence="1">
    <location>
        <begin position="513"/>
        <end position="522"/>
    </location>
</feature>
<evidence type="ECO:0000313" key="3">
    <source>
        <dbReference type="Proteomes" id="UP000738359"/>
    </source>
</evidence>
<comment type="caution">
    <text evidence="2">The sequence shown here is derived from an EMBL/GenBank/DDBJ whole genome shotgun (WGS) entry which is preliminary data.</text>
</comment>
<feature type="region of interest" description="Disordered" evidence="1">
    <location>
        <begin position="296"/>
        <end position="402"/>
    </location>
</feature>
<sequence length="522" mass="57368">MSTHPSPGWRRTVGPQWSSVKRQGTGSVPPPAMQQGFHISNLHVLSTPDLNSDFLQQQQVRQQGGQQQQQQQEQEQQQQLQQQLASFGTLSSQIATGSSQSDQPLNGFSTLSTQDHTQSEHQRTLQQHDENQRQQQLYLQQVQSTQRLQGMPTSTTRPWYPTFGPAITTSCSDSTIQLDSPHQYTLNNNAKLNRHAVGPHWRSIQTSSTFSPTPSPPSSSPLLQARALVPSSTLGGPSSFSSISTASTSTALHAFFASTYSTAASIDHVRATSFHHQNEQEMNSTDNGRQQFWQQQPVHQQYYQSHSYPHDPRHQLGAHRSQPGNSIEARDSTPITNRASPMIPDTAKFPQHQATKQTKRKAAWQDQDDSHDEDGDNDEHVSASSGSTLDYQQTHPAAASAPWSAFSQAHIMPSSVQQFVPNPAAPAPSSLADRNDEDQEMSNADTVVSTNATSSTSSRMSMDTGSMEREAIQVAAALTAVSDQGRHVDDDPLKPAKRTKPRLDTFGNLSAAEVRRAQSGDR</sequence>
<keyword evidence="3" id="KW-1185">Reference proteome</keyword>
<feature type="compositionally biased region" description="Polar residues" evidence="1">
    <location>
        <begin position="94"/>
        <end position="116"/>
    </location>
</feature>
<protein>
    <submittedName>
        <fullName evidence="2">Uncharacterized protein</fullName>
    </submittedName>
</protein>
<feature type="compositionally biased region" description="Basic and acidic residues" evidence="1">
    <location>
        <begin position="117"/>
        <end position="132"/>
    </location>
</feature>
<gene>
    <name evidence="2" type="ORF">BGZ70_009962</name>
</gene>
<evidence type="ECO:0000313" key="2">
    <source>
        <dbReference type="EMBL" id="KAF9956321.1"/>
    </source>
</evidence>
<evidence type="ECO:0000256" key="1">
    <source>
        <dbReference type="SAM" id="MobiDB-lite"/>
    </source>
</evidence>
<feature type="region of interest" description="Disordered" evidence="1">
    <location>
        <begin position="482"/>
        <end position="522"/>
    </location>
</feature>